<gene>
    <name evidence="7" type="ORF">KI810_05475</name>
</gene>
<feature type="domain" description="TMEM205-like" evidence="6">
    <location>
        <begin position="10"/>
        <end position="104"/>
    </location>
</feature>
<reference evidence="7 8" key="1">
    <citation type="submission" date="2021-05" db="EMBL/GenBank/DDBJ databases">
        <title>The draft genome of Geobacter luticola JCM 17780.</title>
        <authorList>
            <person name="Xu Z."/>
            <person name="Masuda Y."/>
            <person name="Itoh H."/>
            <person name="Senoo K."/>
        </authorList>
    </citation>
    <scope>NUCLEOTIDE SEQUENCE [LARGE SCALE GENOMIC DNA]</scope>
    <source>
        <strain evidence="7 8">JCM 17780</strain>
    </source>
</reference>
<evidence type="ECO:0000256" key="3">
    <source>
        <dbReference type="ARBA" id="ARBA00022989"/>
    </source>
</evidence>
<evidence type="ECO:0000259" key="6">
    <source>
        <dbReference type="Pfam" id="PF13664"/>
    </source>
</evidence>
<evidence type="ECO:0000313" key="8">
    <source>
        <dbReference type="Proteomes" id="UP000756860"/>
    </source>
</evidence>
<evidence type="ECO:0000256" key="5">
    <source>
        <dbReference type="SAM" id="Phobius"/>
    </source>
</evidence>
<dbReference type="EMBL" id="JAHCVK010000001">
    <property type="protein sequence ID" value="MBT0652496.1"/>
    <property type="molecule type" value="Genomic_DNA"/>
</dbReference>
<feature type="transmembrane region" description="Helical" evidence="5">
    <location>
        <begin position="126"/>
        <end position="145"/>
    </location>
</feature>
<sequence>MHYLSIIYRLVIAFWVGGAALFTFILTPIIFKSYDRDMAGAIVGALFPGYFRWGLVCGIVALICLALARVRFPKTSLVILVAMLIITALHTFVIEPKAASLKKDIPSFVTTPADHPLRQQFRKLHAISQAGNLAVIGGGIALIIML</sequence>
<dbReference type="Proteomes" id="UP000756860">
    <property type="component" value="Unassembled WGS sequence"/>
</dbReference>
<evidence type="ECO:0000256" key="1">
    <source>
        <dbReference type="ARBA" id="ARBA00004370"/>
    </source>
</evidence>
<feature type="transmembrane region" description="Helical" evidence="5">
    <location>
        <begin position="75"/>
        <end position="94"/>
    </location>
</feature>
<keyword evidence="8" id="KW-1185">Reference proteome</keyword>
<keyword evidence="4 5" id="KW-0472">Membrane</keyword>
<name>A0ABS5SAX0_9BACT</name>
<protein>
    <submittedName>
        <fullName evidence="7">DUF4149 domain-containing protein</fullName>
    </submittedName>
</protein>
<dbReference type="RefSeq" id="WP_214174438.1">
    <property type="nucleotide sequence ID" value="NZ_JAHCVK010000001.1"/>
</dbReference>
<evidence type="ECO:0000256" key="4">
    <source>
        <dbReference type="ARBA" id="ARBA00023136"/>
    </source>
</evidence>
<feature type="transmembrane region" description="Helical" evidence="5">
    <location>
        <begin position="50"/>
        <end position="68"/>
    </location>
</feature>
<organism evidence="7 8">
    <name type="scientific">Geomobilimonas luticola</name>
    <dbReference type="NCBI Taxonomy" id="1114878"/>
    <lineage>
        <taxon>Bacteria</taxon>
        <taxon>Pseudomonadati</taxon>
        <taxon>Thermodesulfobacteriota</taxon>
        <taxon>Desulfuromonadia</taxon>
        <taxon>Geobacterales</taxon>
        <taxon>Geobacteraceae</taxon>
        <taxon>Geomobilimonas</taxon>
    </lineage>
</organism>
<keyword evidence="3 5" id="KW-1133">Transmembrane helix</keyword>
<accession>A0ABS5SAX0</accession>
<comment type="caution">
    <text evidence="7">The sequence shown here is derived from an EMBL/GenBank/DDBJ whole genome shotgun (WGS) entry which is preliminary data.</text>
</comment>
<evidence type="ECO:0000313" key="7">
    <source>
        <dbReference type="EMBL" id="MBT0652496.1"/>
    </source>
</evidence>
<dbReference type="Pfam" id="PF13664">
    <property type="entry name" value="DUF4149"/>
    <property type="match status" value="1"/>
</dbReference>
<keyword evidence="2 5" id="KW-0812">Transmembrane</keyword>
<proteinExistence type="predicted"/>
<comment type="subcellular location">
    <subcellularLocation>
        <location evidence="1">Membrane</location>
    </subcellularLocation>
</comment>
<feature type="transmembrane region" description="Helical" evidence="5">
    <location>
        <begin position="7"/>
        <end position="30"/>
    </location>
</feature>
<dbReference type="InterPro" id="IPR025423">
    <property type="entry name" value="TMEM205-like"/>
</dbReference>
<evidence type="ECO:0000256" key="2">
    <source>
        <dbReference type="ARBA" id="ARBA00022692"/>
    </source>
</evidence>